<name>A0A9N8WFH4_9GLOM</name>
<protein>
    <submittedName>
        <fullName evidence="2">1510_t:CDS:1</fullName>
    </submittedName>
</protein>
<gene>
    <name evidence="2" type="ORF">FCALED_LOCUS2713</name>
</gene>
<evidence type="ECO:0000313" key="2">
    <source>
        <dbReference type="EMBL" id="CAG8481089.1"/>
    </source>
</evidence>
<feature type="compositionally biased region" description="Polar residues" evidence="1">
    <location>
        <begin position="14"/>
        <end position="25"/>
    </location>
</feature>
<feature type="region of interest" description="Disordered" evidence="1">
    <location>
        <begin position="1"/>
        <end position="72"/>
    </location>
</feature>
<feature type="compositionally biased region" description="Polar residues" evidence="1">
    <location>
        <begin position="41"/>
        <end position="72"/>
    </location>
</feature>
<feature type="compositionally biased region" description="Low complexity" evidence="1">
    <location>
        <begin position="26"/>
        <end position="40"/>
    </location>
</feature>
<sequence>MISSRMLSHDSRSNRQTPNNILSNQITPSRTHSRSSSHISNDYTPSRTYNLRSSSYISNDYIPSNRSTETLE</sequence>
<accession>A0A9N8WFH4</accession>
<evidence type="ECO:0000313" key="3">
    <source>
        <dbReference type="Proteomes" id="UP000789570"/>
    </source>
</evidence>
<organism evidence="2 3">
    <name type="scientific">Funneliformis caledonium</name>
    <dbReference type="NCBI Taxonomy" id="1117310"/>
    <lineage>
        <taxon>Eukaryota</taxon>
        <taxon>Fungi</taxon>
        <taxon>Fungi incertae sedis</taxon>
        <taxon>Mucoromycota</taxon>
        <taxon>Glomeromycotina</taxon>
        <taxon>Glomeromycetes</taxon>
        <taxon>Glomerales</taxon>
        <taxon>Glomeraceae</taxon>
        <taxon>Funneliformis</taxon>
    </lineage>
</organism>
<dbReference type="AlphaFoldDB" id="A0A9N8WFH4"/>
<proteinExistence type="predicted"/>
<reference evidence="2" key="1">
    <citation type="submission" date="2021-06" db="EMBL/GenBank/DDBJ databases">
        <authorList>
            <person name="Kallberg Y."/>
            <person name="Tangrot J."/>
            <person name="Rosling A."/>
        </authorList>
    </citation>
    <scope>NUCLEOTIDE SEQUENCE</scope>
    <source>
        <strain evidence="2">UK204</strain>
    </source>
</reference>
<keyword evidence="3" id="KW-1185">Reference proteome</keyword>
<comment type="caution">
    <text evidence="2">The sequence shown here is derived from an EMBL/GenBank/DDBJ whole genome shotgun (WGS) entry which is preliminary data.</text>
</comment>
<evidence type="ECO:0000256" key="1">
    <source>
        <dbReference type="SAM" id="MobiDB-lite"/>
    </source>
</evidence>
<dbReference type="EMBL" id="CAJVPQ010000432">
    <property type="protein sequence ID" value="CAG8481089.1"/>
    <property type="molecule type" value="Genomic_DNA"/>
</dbReference>
<dbReference type="OrthoDB" id="2492228at2759"/>
<dbReference type="Proteomes" id="UP000789570">
    <property type="component" value="Unassembled WGS sequence"/>
</dbReference>